<dbReference type="Proteomes" id="UP000192356">
    <property type="component" value="Unassembled WGS sequence"/>
</dbReference>
<keyword evidence="4" id="KW-0255">Endonuclease</keyword>
<dbReference type="VEuPathDB" id="MicrosporidiaDB:HERIO_1668"/>
<dbReference type="PANTHER" id="PTHR37984:SF5">
    <property type="entry name" value="PROTEIN NYNRIN-LIKE"/>
    <property type="match status" value="1"/>
</dbReference>
<dbReference type="GO" id="GO:0016787">
    <property type="term" value="F:hydrolase activity"/>
    <property type="evidence" value="ECO:0007669"/>
    <property type="project" value="UniProtKB-KW"/>
</dbReference>
<dbReference type="SUPFAM" id="SSF56672">
    <property type="entry name" value="DNA/RNA polymerases"/>
    <property type="match status" value="1"/>
</dbReference>
<keyword evidence="6" id="KW-0695">RNA-directed DNA polymerase</keyword>
<dbReference type="Pfam" id="PF17917">
    <property type="entry name" value="RT_RNaseH"/>
    <property type="match status" value="1"/>
</dbReference>
<dbReference type="GO" id="GO:0003676">
    <property type="term" value="F:nucleic acid binding"/>
    <property type="evidence" value="ECO:0007669"/>
    <property type="project" value="InterPro"/>
</dbReference>
<evidence type="ECO:0000256" key="5">
    <source>
        <dbReference type="ARBA" id="ARBA00022801"/>
    </source>
</evidence>
<evidence type="ECO:0000259" key="8">
    <source>
        <dbReference type="PROSITE" id="PS50994"/>
    </source>
</evidence>
<dbReference type="InterPro" id="IPR050951">
    <property type="entry name" value="Retrovirus_Pol_polyprotein"/>
</dbReference>
<dbReference type="InterPro" id="IPR000477">
    <property type="entry name" value="RT_dom"/>
</dbReference>
<evidence type="ECO:0000256" key="4">
    <source>
        <dbReference type="ARBA" id="ARBA00022759"/>
    </source>
</evidence>
<keyword evidence="3" id="KW-0540">Nuclease</keyword>
<dbReference type="Pfam" id="PF00665">
    <property type="entry name" value="rve"/>
    <property type="match status" value="1"/>
</dbReference>
<evidence type="ECO:0000256" key="3">
    <source>
        <dbReference type="ARBA" id="ARBA00022722"/>
    </source>
</evidence>
<dbReference type="CDD" id="cd09274">
    <property type="entry name" value="RNase_HI_RT_Ty3"/>
    <property type="match status" value="1"/>
</dbReference>
<dbReference type="EMBL" id="LVKB01000093">
    <property type="protein sequence ID" value="ORD96396.1"/>
    <property type="molecule type" value="Genomic_DNA"/>
</dbReference>
<gene>
    <name evidence="9" type="primary">TF26</name>
    <name evidence="9" type="ORF">HERIO_1668</name>
</gene>
<dbReference type="PROSITE" id="PS50878">
    <property type="entry name" value="RT_POL"/>
    <property type="match status" value="1"/>
</dbReference>
<dbReference type="Pfam" id="PF17921">
    <property type="entry name" value="Integrase_H2C2"/>
    <property type="match status" value="1"/>
</dbReference>
<evidence type="ECO:0000256" key="2">
    <source>
        <dbReference type="ARBA" id="ARBA00022695"/>
    </source>
</evidence>
<dbReference type="InterPro" id="IPR043128">
    <property type="entry name" value="Rev_trsase/Diguanyl_cyclase"/>
</dbReference>
<keyword evidence="10" id="KW-1185">Reference proteome</keyword>
<dbReference type="InterPro" id="IPR001584">
    <property type="entry name" value="Integrase_cat-core"/>
</dbReference>
<dbReference type="FunFam" id="3.30.70.270:FF:000003">
    <property type="entry name" value="Transposon Ty3-G Gag-Pol polyprotein"/>
    <property type="match status" value="1"/>
</dbReference>
<dbReference type="AlphaFoldDB" id="A0A1X0Q9F1"/>
<dbReference type="Gene3D" id="3.30.420.10">
    <property type="entry name" value="Ribonuclease H-like superfamily/Ribonuclease H"/>
    <property type="match status" value="1"/>
</dbReference>
<feature type="domain" description="Reverse transcriptase" evidence="7">
    <location>
        <begin position="1"/>
        <end position="116"/>
    </location>
</feature>
<keyword evidence="2" id="KW-0548">Nucleotidyltransferase</keyword>
<sequence>MSQIDLSMGYHNMRIRDSDCQFTAFVLPWGQYEYTRVPFGIKTAPRVFQRVMANILHDLPYVKVFLDDILVHSATREEHINHLRQILVILRDHNVSVNFEKSSFGVSEVSYLGCIINNEGVRPDVTRIDNITLKLPPRNKRMCKSIIGFIEWFRPYIRNLNERIIPLNKKICKETKFYWDENDTKLVNDIIKDIKTQVLLYRPDMNKPFIIEADASDYAIGRILKQENKEIGYFSKHLSKSECNYTVMEKEMLAILRTVQKFRKIIYGSKIIIKTDHANLTFQRNDLSNRVNKWRILLSEYDYTLVYNKGTDNIVADGLSRLFLIQETFVEILLLTVISSEQSNEGLKNQNGFKQIKLKLDIMIYVTEDDKIFIPKSLEIEFINKVHSLLGHLGPGSCVKTVNRFYYFKGMDKKFIETLQNCDFCQKFKHKSPKYGKVSIIKTPEMPFQIVSSDIYGPIEIARFPTSKVKGGKVYILTFTDLHSRFSIAFLIRNIDSETVKYYIDKWIQMYGKPERIITDCGTQYKSKVVSEYLTSNNVKHSLTTPYNPEANGTSERINQVLKRMLSCNIGISILKVIQ</sequence>
<proteinExistence type="predicted"/>
<dbReference type="InterPro" id="IPR012337">
    <property type="entry name" value="RNaseH-like_sf"/>
</dbReference>
<keyword evidence="5" id="KW-0378">Hydrolase</keyword>
<feature type="domain" description="Integrase catalytic" evidence="8">
    <location>
        <begin position="443"/>
        <end position="579"/>
    </location>
</feature>
<evidence type="ECO:0000256" key="1">
    <source>
        <dbReference type="ARBA" id="ARBA00022679"/>
    </source>
</evidence>
<dbReference type="InterPro" id="IPR036397">
    <property type="entry name" value="RNaseH_sf"/>
</dbReference>
<dbReference type="OrthoDB" id="2194544at2759"/>
<dbReference type="GO" id="GO:0003964">
    <property type="term" value="F:RNA-directed DNA polymerase activity"/>
    <property type="evidence" value="ECO:0007669"/>
    <property type="project" value="UniProtKB-KW"/>
</dbReference>
<organism evidence="9 10">
    <name type="scientific">Hepatospora eriocheir</name>
    <dbReference type="NCBI Taxonomy" id="1081669"/>
    <lineage>
        <taxon>Eukaryota</taxon>
        <taxon>Fungi</taxon>
        <taxon>Fungi incertae sedis</taxon>
        <taxon>Microsporidia</taxon>
        <taxon>Hepatosporidae</taxon>
        <taxon>Hepatospora</taxon>
    </lineage>
</organism>
<dbReference type="InterPro" id="IPR041588">
    <property type="entry name" value="Integrase_H2C2"/>
</dbReference>
<dbReference type="PROSITE" id="PS50994">
    <property type="entry name" value="INTEGRASE"/>
    <property type="match status" value="1"/>
</dbReference>
<protein>
    <submittedName>
        <fullName evidence="9">TF26</fullName>
    </submittedName>
</protein>
<keyword evidence="1" id="KW-0808">Transferase</keyword>
<dbReference type="InterPro" id="IPR043502">
    <property type="entry name" value="DNA/RNA_pol_sf"/>
</dbReference>
<reference evidence="9 10" key="1">
    <citation type="journal article" date="2017" name="Environ. Microbiol.">
        <title>Decay of the glycolytic pathway and adaptation to intranuclear parasitism within Enterocytozoonidae microsporidia.</title>
        <authorList>
            <person name="Wiredu Boakye D."/>
            <person name="Jaroenlak P."/>
            <person name="Prachumwat A."/>
            <person name="Williams T.A."/>
            <person name="Bateman K.S."/>
            <person name="Itsathitphaisarn O."/>
            <person name="Sritunyalucksana K."/>
            <person name="Paszkiewicz K.H."/>
            <person name="Moore K.A."/>
            <person name="Stentiford G.D."/>
            <person name="Williams B.A."/>
        </authorList>
    </citation>
    <scope>NUCLEOTIDE SEQUENCE [LARGE SCALE GENOMIC DNA]</scope>
    <source>
        <strain evidence="9 10">GB1</strain>
    </source>
</reference>
<dbReference type="SUPFAM" id="SSF53098">
    <property type="entry name" value="Ribonuclease H-like"/>
    <property type="match status" value="1"/>
</dbReference>
<evidence type="ECO:0000313" key="9">
    <source>
        <dbReference type="EMBL" id="ORD96396.1"/>
    </source>
</evidence>
<dbReference type="Gene3D" id="3.30.70.270">
    <property type="match status" value="1"/>
</dbReference>
<dbReference type="PANTHER" id="PTHR37984">
    <property type="entry name" value="PROTEIN CBG26694"/>
    <property type="match status" value="1"/>
</dbReference>
<dbReference type="Gene3D" id="3.10.20.370">
    <property type="match status" value="1"/>
</dbReference>
<dbReference type="Gene3D" id="1.10.340.70">
    <property type="match status" value="1"/>
</dbReference>
<evidence type="ECO:0000313" key="10">
    <source>
        <dbReference type="Proteomes" id="UP000192356"/>
    </source>
</evidence>
<name>A0A1X0Q9F1_9MICR</name>
<dbReference type="Pfam" id="PF00078">
    <property type="entry name" value="RVT_1"/>
    <property type="match status" value="1"/>
</dbReference>
<dbReference type="GO" id="GO:0015074">
    <property type="term" value="P:DNA integration"/>
    <property type="evidence" value="ECO:0007669"/>
    <property type="project" value="InterPro"/>
</dbReference>
<dbReference type="GO" id="GO:0005634">
    <property type="term" value="C:nucleus"/>
    <property type="evidence" value="ECO:0007669"/>
    <property type="project" value="UniProtKB-ARBA"/>
</dbReference>
<dbReference type="InterPro" id="IPR041373">
    <property type="entry name" value="RT_RNaseH"/>
</dbReference>
<dbReference type="VEuPathDB" id="MicrosporidiaDB:A0H76_2240"/>
<dbReference type="GO" id="GO:0004519">
    <property type="term" value="F:endonuclease activity"/>
    <property type="evidence" value="ECO:0007669"/>
    <property type="project" value="UniProtKB-KW"/>
</dbReference>
<dbReference type="VEuPathDB" id="MicrosporidiaDB:A0H76_2902"/>
<evidence type="ECO:0000256" key="6">
    <source>
        <dbReference type="ARBA" id="ARBA00022918"/>
    </source>
</evidence>
<comment type="caution">
    <text evidence="9">The sequence shown here is derived from an EMBL/GenBank/DDBJ whole genome shotgun (WGS) entry which is preliminary data.</text>
</comment>
<evidence type="ECO:0000259" key="7">
    <source>
        <dbReference type="PROSITE" id="PS50878"/>
    </source>
</evidence>
<dbReference type="CDD" id="cd01647">
    <property type="entry name" value="RT_LTR"/>
    <property type="match status" value="1"/>
</dbReference>
<accession>A0A1X0Q9F1</accession>